<dbReference type="PANTHER" id="PTHR44329:SF214">
    <property type="entry name" value="PROTEIN KINASE DOMAIN-CONTAINING PROTEIN"/>
    <property type="match status" value="1"/>
</dbReference>
<dbReference type="InterPro" id="IPR011009">
    <property type="entry name" value="Kinase-like_dom_sf"/>
</dbReference>
<dbReference type="Gene3D" id="3.30.160.60">
    <property type="entry name" value="Classic Zinc Finger"/>
    <property type="match status" value="1"/>
</dbReference>
<evidence type="ECO:0000313" key="6">
    <source>
        <dbReference type="EMBL" id="KAJ7301097.1"/>
    </source>
</evidence>
<dbReference type="PROSITE" id="PS00107">
    <property type="entry name" value="PROTEIN_KINASE_ATP"/>
    <property type="match status" value="1"/>
</dbReference>
<evidence type="ECO:0000259" key="5">
    <source>
        <dbReference type="PROSITE" id="PS50157"/>
    </source>
</evidence>
<dbReference type="PROSITE" id="PS00028">
    <property type="entry name" value="ZINC_FINGER_C2H2_1"/>
    <property type="match status" value="1"/>
</dbReference>
<dbReference type="InterPro" id="IPR008266">
    <property type="entry name" value="Tyr_kinase_AS"/>
</dbReference>
<evidence type="ECO:0000259" key="4">
    <source>
        <dbReference type="PROSITE" id="PS50011"/>
    </source>
</evidence>
<feature type="compositionally biased region" description="Basic and acidic residues" evidence="3">
    <location>
        <begin position="18"/>
        <end position="34"/>
    </location>
</feature>
<keyword evidence="2" id="KW-0067">ATP-binding</keyword>
<keyword evidence="1" id="KW-0479">Metal-binding</keyword>
<dbReference type="InterPro" id="IPR001245">
    <property type="entry name" value="Ser-Thr/Tyr_kinase_cat_dom"/>
</dbReference>
<dbReference type="EMBL" id="JARIHO010000144">
    <property type="protein sequence ID" value="KAJ7301097.1"/>
    <property type="molecule type" value="Genomic_DNA"/>
</dbReference>
<dbReference type="InterPro" id="IPR000719">
    <property type="entry name" value="Prot_kinase_dom"/>
</dbReference>
<dbReference type="SMART" id="SM00355">
    <property type="entry name" value="ZnF_C2H2"/>
    <property type="match status" value="2"/>
</dbReference>
<dbReference type="Gene3D" id="1.10.510.10">
    <property type="entry name" value="Transferase(Phosphotransferase) domain 1"/>
    <property type="match status" value="1"/>
</dbReference>
<dbReference type="InterPro" id="IPR051681">
    <property type="entry name" value="Ser/Thr_Kinases-Pseudokinases"/>
</dbReference>
<gene>
    <name evidence="6" type="ORF">DFH08DRAFT_121069</name>
</gene>
<dbReference type="PROSITE" id="PS50157">
    <property type="entry name" value="ZINC_FINGER_C2H2_2"/>
    <property type="match status" value="1"/>
</dbReference>
<keyword evidence="1" id="KW-0863">Zinc-finger</keyword>
<keyword evidence="7" id="KW-1185">Reference proteome</keyword>
<name>A0AAD6YXH1_9AGAR</name>
<evidence type="ECO:0000256" key="2">
    <source>
        <dbReference type="PROSITE-ProRule" id="PRU10141"/>
    </source>
</evidence>
<feature type="domain" description="Protein kinase" evidence="4">
    <location>
        <begin position="303"/>
        <end position="574"/>
    </location>
</feature>
<dbReference type="Proteomes" id="UP001218218">
    <property type="component" value="Unassembled WGS sequence"/>
</dbReference>
<dbReference type="AlphaFoldDB" id="A0AAD6YXH1"/>
<evidence type="ECO:0000313" key="7">
    <source>
        <dbReference type="Proteomes" id="UP001218218"/>
    </source>
</evidence>
<keyword evidence="6" id="KW-0418">Kinase</keyword>
<dbReference type="GO" id="GO:0008270">
    <property type="term" value="F:zinc ion binding"/>
    <property type="evidence" value="ECO:0007669"/>
    <property type="project" value="UniProtKB-KW"/>
</dbReference>
<dbReference type="GO" id="GO:0005524">
    <property type="term" value="F:ATP binding"/>
    <property type="evidence" value="ECO:0007669"/>
    <property type="project" value="UniProtKB-UniRule"/>
</dbReference>
<keyword evidence="1" id="KW-0862">Zinc</keyword>
<comment type="caution">
    <text evidence="6">The sequence shown here is derived from an EMBL/GenBank/DDBJ whole genome shotgun (WGS) entry which is preliminary data.</text>
</comment>
<keyword evidence="2" id="KW-0547">Nucleotide-binding</keyword>
<feature type="region of interest" description="Disordered" evidence="3">
    <location>
        <begin position="1"/>
        <end position="69"/>
    </location>
</feature>
<sequence>MPPNPLPFRCGTPGCNRSYEKADHLRQHTKDSHPKPKPPPPRSASSGPPPSRPPASKSPSKPETYKCGAKGCEQREPFLQYSSLVEHTAQAHPKAKKKTPSGPSAVQISLPALNTGPSSGYTPVASDSQEELLQRVRQLELRQVLVDKSTLKVGEHFVDLAEDVIRSSTSDRRISFLARLQERVQWMSKHDIVCSLAYSAKFRDDIRALLQDVGYNDLTKIQKVFTEDDKVISHLFREVIHSAKEEILHLSDEKATGFMDALRKCIMASDDDPFARPAHRLLRNLCTATKEFPPTLFLELDSVNTNRQIGGGGYADIFLGRYKGQDIALKRLRIIQQDPNEMTEISKYLLQEVLTWANLKQHVYILPFLGLDKNTFESYPPCIVTPYMRNGTMDSFVKNRNGMFPDKRDQLLFETAQGLAYLHSQNIVHGDLRGGNVLIDDGEHAQLADFGLAIVTDATRNSTKERGSSRWMAPELHDHELEFKRTEASDVYAFACLCIEIYTGAQPFWNIRQDMTVVLLVLDQKRPPRPSSSGPPDGTRAMSDGLWAIVERCWAHKPLDRPVMKEVLGLIRSS</sequence>
<feature type="compositionally biased region" description="Polar residues" evidence="3">
    <location>
        <begin position="115"/>
        <end position="125"/>
    </location>
</feature>
<protein>
    <submittedName>
        <fullName evidence="6">Kinase-like domain-containing protein</fullName>
    </submittedName>
</protein>
<feature type="domain" description="C2H2-type" evidence="5">
    <location>
        <begin position="8"/>
        <end position="38"/>
    </location>
</feature>
<keyword evidence="6" id="KW-0808">Transferase</keyword>
<feature type="region of interest" description="Disordered" evidence="3">
    <location>
        <begin position="88"/>
        <end position="125"/>
    </location>
</feature>
<dbReference type="SUPFAM" id="SSF56112">
    <property type="entry name" value="Protein kinase-like (PK-like)"/>
    <property type="match status" value="1"/>
</dbReference>
<feature type="binding site" evidence="2">
    <location>
        <position position="330"/>
    </location>
    <ligand>
        <name>ATP</name>
        <dbReference type="ChEBI" id="CHEBI:30616"/>
    </ligand>
</feature>
<dbReference type="InterPro" id="IPR017441">
    <property type="entry name" value="Protein_kinase_ATP_BS"/>
</dbReference>
<evidence type="ECO:0000256" key="3">
    <source>
        <dbReference type="SAM" id="MobiDB-lite"/>
    </source>
</evidence>
<dbReference type="PROSITE" id="PS50011">
    <property type="entry name" value="PROTEIN_KINASE_DOM"/>
    <property type="match status" value="1"/>
</dbReference>
<accession>A0AAD6YXH1</accession>
<dbReference type="InterPro" id="IPR013087">
    <property type="entry name" value="Znf_C2H2_type"/>
</dbReference>
<dbReference type="PANTHER" id="PTHR44329">
    <property type="entry name" value="SERINE/THREONINE-PROTEIN KINASE TNNI3K-RELATED"/>
    <property type="match status" value="1"/>
</dbReference>
<feature type="compositionally biased region" description="Pro residues" evidence="3">
    <location>
        <begin position="37"/>
        <end position="53"/>
    </location>
</feature>
<proteinExistence type="predicted"/>
<dbReference type="Pfam" id="PF07714">
    <property type="entry name" value="PK_Tyr_Ser-Thr"/>
    <property type="match status" value="1"/>
</dbReference>
<dbReference type="PROSITE" id="PS00109">
    <property type="entry name" value="PROTEIN_KINASE_TYR"/>
    <property type="match status" value="1"/>
</dbReference>
<reference evidence="6" key="1">
    <citation type="submission" date="2023-03" db="EMBL/GenBank/DDBJ databases">
        <title>Massive genome expansion in bonnet fungi (Mycena s.s.) driven by repeated elements and novel gene families across ecological guilds.</title>
        <authorList>
            <consortium name="Lawrence Berkeley National Laboratory"/>
            <person name="Harder C.B."/>
            <person name="Miyauchi S."/>
            <person name="Viragh M."/>
            <person name="Kuo A."/>
            <person name="Thoen E."/>
            <person name="Andreopoulos B."/>
            <person name="Lu D."/>
            <person name="Skrede I."/>
            <person name="Drula E."/>
            <person name="Henrissat B."/>
            <person name="Morin E."/>
            <person name="Kohler A."/>
            <person name="Barry K."/>
            <person name="LaButti K."/>
            <person name="Morin E."/>
            <person name="Salamov A."/>
            <person name="Lipzen A."/>
            <person name="Mereny Z."/>
            <person name="Hegedus B."/>
            <person name="Baldrian P."/>
            <person name="Stursova M."/>
            <person name="Weitz H."/>
            <person name="Taylor A."/>
            <person name="Grigoriev I.V."/>
            <person name="Nagy L.G."/>
            <person name="Martin F."/>
            <person name="Kauserud H."/>
        </authorList>
    </citation>
    <scope>NUCLEOTIDE SEQUENCE</scope>
    <source>
        <strain evidence="6">CBHHK002</strain>
    </source>
</reference>
<dbReference type="GO" id="GO:0004674">
    <property type="term" value="F:protein serine/threonine kinase activity"/>
    <property type="evidence" value="ECO:0007669"/>
    <property type="project" value="TreeGrafter"/>
</dbReference>
<organism evidence="6 7">
    <name type="scientific">Mycena albidolilacea</name>
    <dbReference type="NCBI Taxonomy" id="1033008"/>
    <lineage>
        <taxon>Eukaryota</taxon>
        <taxon>Fungi</taxon>
        <taxon>Dikarya</taxon>
        <taxon>Basidiomycota</taxon>
        <taxon>Agaricomycotina</taxon>
        <taxon>Agaricomycetes</taxon>
        <taxon>Agaricomycetidae</taxon>
        <taxon>Agaricales</taxon>
        <taxon>Marasmiineae</taxon>
        <taxon>Mycenaceae</taxon>
        <taxon>Mycena</taxon>
    </lineage>
</organism>
<evidence type="ECO:0000256" key="1">
    <source>
        <dbReference type="PROSITE-ProRule" id="PRU00042"/>
    </source>
</evidence>